<name>A0ABN2W5C7_9ACTN</name>
<feature type="compositionally biased region" description="Polar residues" evidence="1">
    <location>
        <begin position="32"/>
        <end position="41"/>
    </location>
</feature>
<evidence type="ECO:0000313" key="2">
    <source>
        <dbReference type="EMBL" id="GAA2080912.1"/>
    </source>
</evidence>
<proteinExistence type="predicted"/>
<keyword evidence="3" id="KW-1185">Reference proteome</keyword>
<evidence type="ECO:0000256" key="1">
    <source>
        <dbReference type="SAM" id="MobiDB-lite"/>
    </source>
</evidence>
<gene>
    <name evidence="2" type="ORF">GCM10009821_21820</name>
</gene>
<reference evidence="2 3" key="1">
    <citation type="journal article" date="2019" name="Int. J. Syst. Evol. Microbiol.">
        <title>The Global Catalogue of Microorganisms (GCM) 10K type strain sequencing project: providing services to taxonomists for standard genome sequencing and annotation.</title>
        <authorList>
            <consortium name="The Broad Institute Genomics Platform"/>
            <consortium name="The Broad Institute Genome Sequencing Center for Infectious Disease"/>
            <person name="Wu L."/>
            <person name="Ma J."/>
        </authorList>
    </citation>
    <scope>NUCLEOTIDE SEQUENCE [LARGE SCALE GENOMIC DNA]</scope>
    <source>
        <strain evidence="2 3">JCM 15749</strain>
    </source>
</reference>
<accession>A0ABN2W5C7</accession>
<feature type="compositionally biased region" description="Polar residues" evidence="1">
    <location>
        <begin position="96"/>
        <end position="106"/>
    </location>
</feature>
<dbReference type="EMBL" id="BAAAPY010000007">
    <property type="protein sequence ID" value="GAA2080912.1"/>
    <property type="molecule type" value="Genomic_DNA"/>
</dbReference>
<sequence length="125" mass="12785">MHATTRWRDVTSAQGAVDVSSARDAAAGSSSTTLPGESCAQTPDVAVGAAPTVRQPSGDAPATRPASRSVSAALPPVSRRAASGVAAPPRHPQRGLTATTGQSASMRTRWEVEPSTSLPTGERRR</sequence>
<feature type="region of interest" description="Disordered" evidence="1">
    <location>
        <begin position="1"/>
        <end position="125"/>
    </location>
</feature>
<comment type="caution">
    <text evidence="2">The sequence shown here is derived from an EMBL/GenBank/DDBJ whole genome shotgun (WGS) entry which is preliminary data.</text>
</comment>
<feature type="compositionally biased region" description="Low complexity" evidence="1">
    <location>
        <begin position="15"/>
        <end position="31"/>
    </location>
</feature>
<evidence type="ECO:0000313" key="3">
    <source>
        <dbReference type="Proteomes" id="UP001501480"/>
    </source>
</evidence>
<organism evidence="2 3">
    <name type="scientific">Aeromicrobium halocynthiae</name>
    <dbReference type="NCBI Taxonomy" id="560557"/>
    <lineage>
        <taxon>Bacteria</taxon>
        <taxon>Bacillati</taxon>
        <taxon>Actinomycetota</taxon>
        <taxon>Actinomycetes</taxon>
        <taxon>Propionibacteriales</taxon>
        <taxon>Nocardioidaceae</taxon>
        <taxon>Aeromicrobium</taxon>
    </lineage>
</organism>
<protein>
    <submittedName>
        <fullName evidence="2">Uncharacterized protein</fullName>
    </submittedName>
</protein>
<dbReference type="Proteomes" id="UP001501480">
    <property type="component" value="Unassembled WGS sequence"/>
</dbReference>